<dbReference type="InterPro" id="IPR013784">
    <property type="entry name" value="Carb-bd-like_fold"/>
</dbReference>
<evidence type="ECO:0000313" key="1">
    <source>
        <dbReference type="EMBL" id="GLL04773.1"/>
    </source>
</evidence>
<protein>
    <recommendedName>
        <fullName evidence="3">Carboxypeptidase regulatory-like domain-containing protein</fullName>
    </recommendedName>
</protein>
<dbReference type="GO" id="GO:0030246">
    <property type="term" value="F:carbohydrate binding"/>
    <property type="evidence" value="ECO:0007669"/>
    <property type="project" value="InterPro"/>
</dbReference>
<organism evidence="1 2">
    <name type="scientific">Dactylosporangium matsuzakiense</name>
    <dbReference type="NCBI Taxonomy" id="53360"/>
    <lineage>
        <taxon>Bacteria</taxon>
        <taxon>Bacillati</taxon>
        <taxon>Actinomycetota</taxon>
        <taxon>Actinomycetes</taxon>
        <taxon>Micromonosporales</taxon>
        <taxon>Micromonosporaceae</taxon>
        <taxon>Dactylosporangium</taxon>
    </lineage>
</organism>
<dbReference type="AlphaFoldDB" id="A0A9W6KP66"/>
<name>A0A9W6KP66_9ACTN</name>
<reference evidence="1" key="1">
    <citation type="journal article" date="2014" name="Int. J. Syst. Evol. Microbiol.">
        <title>Complete genome sequence of Corynebacterium casei LMG S-19264T (=DSM 44701T), isolated from a smear-ripened cheese.</title>
        <authorList>
            <consortium name="US DOE Joint Genome Institute (JGI-PGF)"/>
            <person name="Walter F."/>
            <person name="Albersmeier A."/>
            <person name="Kalinowski J."/>
            <person name="Ruckert C."/>
        </authorList>
    </citation>
    <scope>NUCLEOTIDE SEQUENCE</scope>
    <source>
        <strain evidence="1">VKM Ac-1321</strain>
    </source>
</reference>
<dbReference type="EMBL" id="BSFP01000050">
    <property type="protein sequence ID" value="GLL04773.1"/>
    <property type="molecule type" value="Genomic_DNA"/>
</dbReference>
<comment type="caution">
    <text evidence="1">The sequence shown here is derived from an EMBL/GenBank/DDBJ whole genome shotgun (WGS) entry which is preliminary data.</text>
</comment>
<accession>A0A9W6KP66</accession>
<keyword evidence="2" id="KW-1185">Reference proteome</keyword>
<dbReference type="Proteomes" id="UP001143480">
    <property type="component" value="Unassembled WGS sequence"/>
</dbReference>
<proteinExistence type="predicted"/>
<gene>
    <name evidence="1" type="ORF">GCM10017581_065200</name>
</gene>
<evidence type="ECO:0000313" key="2">
    <source>
        <dbReference type="Proteomes" id="UP001143480"/>
    </source>
</evidence>
<sequence>MQPGVTTAATEELLGWARAAGVTAGSGPPVAEGAQVYLWLLGLLPEQQLRPGDGAAAVRLRLRYLCCCSRPDDLLSLDRMLQATVGSPYPATFEPVPADIWRSAGLTPRPAFHIDVVARLDRPLRPVPRVVEPLRLQTAPMTTLRGTVLGPGGHALAGMRVETADGRLAADTDHAGRFALPGVVAGRPVALRLTGRGRHFHHEVAADGSPAVIFCEFRED</sequence>
<dbReference type="SUPFAM" id="SSF49452">
    <property type="entry name" value="Starch-binding domain-like"/>
    <property type="match status" value="1"/>
</dbReference>
<reference evidence="1" key="2">
    <citation type="submission" date="2023-01" db="EMBL/GenBank/DDBJ databases">
        <authorList>
            <person name="Sun Q."/>
            <person name="Evtushenko L."/>
        </authorList>
    </citation>
    <scope>NUCLEOTIDE SEQUENCE</scope>
    <source>
        <strain evidence="1">VKM Ac-1321</strain>
    </source>
</reference>
<evidence type="ECO:0008006" key="3">
    <source>
        <dbReference type="Google" id="ProtNLM"/>
    </source>
</evidence>
<dbReference type="RefSeq" id="WP_261958605.1">
    <property type="nucleotide sequence ID" value="NZ_BAAAXA010000001.1"/>
</dbReference>